<dbReference type="Proteomes" id="UP000218505">
    <property type="component" value="Chromosome"/>
</dbReference>
<protein>
    <recommendedName>
        <fullName evidence="3">Hsp18 transcriptional regulator</fullName>
    </recommendedName>
</protein>
<keyword evidence="2" id="KW-1185">Reference proteome</keyword>
<name>A0A290ZAG0_9PSEU</name>
<accession>A0A290ZAG0</accession>
<sequence length="187" mass="20678">MGTGNYESIRDAVISGIEDGDATKVLNALISLRELREELAQWEPELIAAARDAGISWAELALALGLASRQAAERRYLRLREAGPDSTAEGRVRAERDRRAGERAVAKWARSNSIELRGLASQAGQFDMVVRHALITYDDTAELLPPLLAAQEAVRDQDPTLATEIRRMEELSEEVRREVQAARDAKS</sequence>
<evidence type="ECO:0008006" key="3">
    <source>
        <dbReference type="Google" id="ProtNLM"/>
    </source>
</evidence>
<dbReference type="RefSeq" id="WP_096495787.1">
    <property type="nucleotide sequence ID" value="NZ_CP023445.1"/>
</dbReference>
<reference evidence="1" key="1">
    <citation type="submission" date="2017-09" db="EMBL/GenBank/DDBJ databases">
        <title>Complete Genome Sequence of ansamitocin-producing Bacterium Actinosynnema pretiosum X47.</title>
        <authorList>
            <person name="Cao G."/>
            <person name="Zong G."/>
            <person name="Zhong C."/>
            <person name="Fu J."/>
        </authorList>
    </citation>
    <scope>NUCLEOTIDE SEQUENCE [LARGE SCALE GENOMIC DNA]</scope>
    <source>
        <strain evidence="1">X47</strain>
    </source>
</reference>
<dbReference type="KEGG" id="apre:CNX65_23975"/>
<dbReference type="AlphaFoldDB" id="A0A290ZAG0"/>
<gene>
    <name evidence="1" type="ORF">CNX65_23975</name>
</gene>
<organism evidence="1 2">
    <name type="scientific">Actinosynnema pretiosum</name>
    <dbReference type="NCBI Taxonomy" id="42197"/>
    <lineage>
        <taxon>Bacteria</taxon>
        <taxon>Bacillati</taxon>
        <taxon>Actinomycetota</taxon>
        <taxon>Actinomycetes</taxon>
        <taxon>Pseudonocardiales</taxon>
        <taxon>Pseudonocardiaceae</taxon>
        <taxon>Actinosynnema</taxon>
    </lineage>
</organism>
<proteinExistence type="predicted"/>
<evidence type="ECO:0000313" key="2">
    <source>
        <dbReference type="Proteomes" id="UP000218505"/>
    </source>
</evidence>
<dbReference type="EMBL" id="CP023445">
    <property type="protein sequence ID" value="ATE55959.1"/>
    <property type="molecule type" value="Genomic_DNA"/>
</dbReference>
<evidence type="ECO:0000313" key="1">
    <source>
        <dbReference type="EMBL" id="ATE55959.1"/>
    </source>
</evidence>